<comment type="caution">
    <text evidence="4">The sequence shown here is derived from an EMBL/GenBank/DDBJ whole genome shotgun (WGS) entry which is preliminary data.</text>
</comment>
<evidence type="ECO:0000313" key="4">
    <source>
        <dbReference type="EMBL" id="HIX65407.1"/>
    </source>
</evidence>
<dbReference type="InterPro" id="IPR009825">
    <property type="entry name" value="ECF_substrate-spec-like"/>
</dbReference>
<gene>
    <name evidence="4" type="ORF">H9736_04080</name>
</gene>
<protein>
    <submittedName>
        <fullName evidence="4">TIGR04002 family protein</fullName>
    </submittedName>
</protein>
<keyword evidence="3" id="KW-0472">Membrane</keyword>
<dbReference type="Gene3D" id="1.10.1760.20">
    <property type="match status" value="1"/>
</dbReference>
<organism evidence="4 5">
    <name type="scientific">Candidatus Anaerotruncus excrementipullorum</name>
    <dbReference type="NCBI Taxonomy" id="2838465"/>
    <lineage>
        <taxon>Bacteria</taxon>
        <taxon>Bacillati</taxon>
        <taxon>Bacillota</taxon>
        <taxon>Clostridia</taxon>
        <taxon>Eubacteriales</taxon>
        <taxon>Oscillospiraceae</taxon>
        <taxon>Anaerotruncus</taxon>
    </lineage>
</organism>
<feature type="transmembrane region" description="Helical" evidence="3">
    <location>
        <begin position="111"/>
        <end position="128"/>
    </location>
</feature>
<evidence type="ECO:0000256" key="3">
    <source>
        <dbReference type="SAM" id="Phobius"/>
    </source>
</evidence>
<dbReference type="PANTHER" id="PTHR37815:SF3">
    <property type="entry name" value="UPF0397 PROTEIN SPR0429"/>
    <property type="match status" value="1"/>
</dbReference>
<dbReference type="Pfam" id="PF07155">
    <property type="entry name" value="ECF-ribofla_trS"/>
    <property type="match status" value="1"/>
</dbReference>
<accession>A0A9D1WR58</accession>
<dbReference type="GO" id="GO:0016020">
    <property type="term" value="C:membrane"/>
    <property type="evidence" value="ECO:0007669"/>
    <property type="project" value="InterPro"/>
</dbReference>
<reference evidence="4" key="1">
    <citation type="journal article" date="2021" name="PeerJ">
        <title>Extensive microbial diversity within the chicken gut microbiome revealed by metagenomics and culture.</title>
        <authorList>
            <person name="Gilroy R."/>
            <person name="Ravi A."/>
            <person name="Getino M."/>
            <person name="Pursley I."/>
            <person name="Horton D.L."/>
            <person name="Alikhan N.F."/>
            <person name="Baker D."/>
            <person name="Gharbi K."/>
            <person name="Hall N."/>
            <person name="Watson M."/>
            <person name="Adriaenssens E.M."/>
            <person name="Foster-Nyarko E."/>
            <person name="Jarju S."/>
            <person name="Secka A."/>
            <person name="Antonio M."/>
            <person name="Oren A."/>
            <person name="Chaudhuri R.R."/>
            <person name="La Ragione R."/>
            <person name="Hildebrand F."/>
            <person name="Pallen M.J."/>
        </authorList>
    </citation>
    <scope>NUCLEOTIDE SEQUENCE</scope>
    <source>
        <strain evidence="4">CHK188-5543</strain>
    </source>
</reference>
<dbReference type="Proteomes" id="UP000886800">
    <property type="component" value="Unassembled WGS sequence"/>
</dbReference>
<feature type="transmembrane region" description="Helical" evidence="3">
    <location>
        <begin position="15"/>
        <end position="37"/>
    </location>
</feature>
<evidence type="ECO:0000313" key="5">
    <source>
        <dbReference type="Proteomes" id="UP000886800"/>
    </source>
</evidence>
<keyword evidence="1 3" id="KW-0812">Transmembrane</keyword>
<dbReference type="AlphaFoldDB" id="A0A9D1WR58"/>
<dbReference type="InterPro" id="IPR023812">
    <property type="entry name" value="CHP04002"/>
</dbReference>
<evidence type="ECO:0000256" key="1">
    <source>
        <dbReference type="ARBA" id="ARBA00022692"/>
    </source>
</evidence>
<proteinExistence type="predicted"/>
<evidence type="ECO:0000256" key="2">
    <source>
        <dbReference type="ARBA" id="ARBA00022989"/>
    </source>
</evidence>
<sequence length="177" mass="18302">MNRTIPRQDHTLRRMTAGAMLAAVIALTTAYLFHIPVGGNGGYIHIGDAFVYLAGSLLPAPYACAAAALGGSLADLLSGSPIWLPATVVIKPLNVLCFTCRGERLLCRRNLAASAASGLVTIGGYYLAEALLVGSWVAPLAAIPSGLFQPVGSCAAYLLLAGALDRAGLKKRLSPLL</sequence>
<name>A0A9D1WR58_9FIRM</name>
<dbReference type="EMBL" id="DXES01000086">
    <property type="protein sequence ID" value="HIX65407.1"/>
    <property type="molecule type" value="Genomic_DNA"/>
</dbReference>
<feature type="transmembrane region" description="Helical" evidence="3">
    <location>
        <begin position="140"/>
        <end position="164"/>
    </location>
</feature>
<dbReference type="PANTHER" id="PTHR37815">
    <property type="entry name" value="UPF0397 PROTEIN BC_2624-RELATED"/>
    <property type="match status" value="1"/>
</dbReference>
<feature type="transmembrane region" description="Helical" evidence="3">
    <location>
        <begin position="82"/>
        <end position="99"/>
    </location>
</feature>
<dbReference type="NCBIfam" id="TIGR04002">
    <property type="entry name" value="TIGR04002 family protein"/>
    <property type="match status" value="1"/>
</dbReference>
<reference evidence="4" key="2">
    <citation type="submission" date="2021-04" db="EMBL/GenBank/DDBJ databases">
        <authorList>
            <person name="Gilroy R."/>
        </authorList>
    </citation>
    <scope>NUCLEOTIDE SEQUENCE</scope>
    <source>
        <strain evidence="4">CHK188-5543</strain>
    </source>
</reference>
<keyword evidence="2 3" id="KW-1133">Transmembrane helix</keyword>
<feature type="transmembrane region" description="Helical" evidence="3">
    <location>
        <begin position="49"/>
        <end position="70"/>
    </location>
</feature>